<reference evidence="3 4" key="1">
    <citation type="submission" date="2020-05" db="EMBL/GenBank/DDBJ databases">
        <authorList>
            <person name="Casaregola S."/>
            <person name="Devillers H."/>
            <person name="Grondin C."/>
        </authorList>
    </citation>
    <scope>NUCLEOTIDE SEQUENCE [LARGE SCALE GENOMIC DNA]</scope>
    <source>
        <strain evidence="3 4">CLIB 1767</strain>
    </source>
</reference>
<evidence type="ECO:0000256" key="1">
    <source>
        <dbReference type="SAM" id="MobiDB-lite"/>
    </source>
</evidence>
<dbReference type="InterPro" id="IPR020266">
    <property type="entry name" value="Tom6"/>
</dbReference>
<keyword evidence="4" id="KW-1185">Reference proteome</keyword>
<keyword evidence="2" id="KW-0812">Transmembrane</keyword>
<accession>A0A8H2VJ02</accession>
<name>A0A8H2VJ02_9SACH</name>
<evidence type="ECO:0000313" key="4">
    <source>
        <dbReference type="Proteomes" id="UP000644660"/>
    </source>
</evidence>
<dbReference type="Pfam" id="PF17112">
    <property type="entry name" value="Tom6"/>
    <property type="match status" value="1"/>
</dbReference>
<evidence type="ECO:0008006" key="5">
    <source>
        <dbReference type="Google" id="ProtNLM"/>
    </source>
</evidence>
<gene>
    <name evidence="3" type="ORF">KABA2_09S01276</name>
</gene>
<keyword evidence="2" id="KW-1133">Transmembrane helix</keyword>
<evidence type="ECO:0000313" key="3">
    <source>
        <dbReference type="EMBL" id="CAB4256288.1"/>
    </source>
</evidence>
<dbReference type="EMBL" id="CAEFZW010000009">
    <property type="protein sequence ID" value="CAB4256288.1"/>
    <property type="molecule type" value="Genomic_DNA"/>
</dbReference>
<dbReference type="AlphaFoldDB" id="A0A8H2VJ02"/>
<feature type="region of interest" description="Disordered" evidence="1">
    <location>
        <begin position="1"/>
        <end position="20"/>
    </location>
</feature>
<dbReference type="RefSeq" id="XP_041408132.1">
    <property type="nucleotide sequence ID" value="XM_041552198.1"/>
</dbReference>
<dbReference type="GO" id="GO:0030150">
    <property type="term" value="P:protein import into mitochondrial matrix"/>
    <property type="evidence" value="ECO:0007669"/>
    <property type="project" value="InterPro"/>
</dbReference>
<feature type="transmembrane region" description="Helical" evidence="2">
    <location>
        <begin position="28"/>
        <end position="47"/>
    </location>
</feature>
<dbReference type="Proteomes" id="UP000644660">
    <property type="component" value="Unassembled WGS sequence"/>
</dbReference>
<dbReference type="GO" id="GO:0005742">
    <property type="term" value="C:mitochondrial outer membrane translocase complex"/>
    <property type="evidence" value="ECO:0007669"/>
    <property type="project" value="InterPro"/>
</dbReference>
<organism evidence="3 4">
    <name type="scientific">Maudiozyma barnettii</name>
    <dbReference type="NCBI Taxonomy" id="61262"/>
    <lineage>
        <taxon>Eukaryota</taxon>
        <taxon>Fungi</taxon>
        <taxon>Dikarya</taxon>
        <taxon>Ascomycota</taxon>
        <taxon>Saccharomycotina</taxon>
        <taxon>Saccharomycetes</taxon>
        <taxon>Saccharomycetales</taxon>
        <taxon>Saccharomycetaceae</taxon>
        <taxon>Maudiozyma</taxon>
    </lineage>
</organism>
<dbReference type="GeneID" id="64859361"/>
<keyword evidence="2" id="KW-0472">Membrane</keyword>
<proteinExistence type="predicted"/>
<evidence type="ECO:0000256" key="2">
    <source>
        <dbReference type="SAM" id="Phobius"/>
    </source>
</evidence>
<protein>
    <recommendedName>
        <fullName evidence="5">Tom6p</fullName>
    </recommendedName>
</protein>
<sequence length="59" mass="6239">MFGMPGLNGGIPSAPQAPKSKFQEFKESPAFTIVLNGSLFIAGVAFIQSPLMDMLAPQL</sequence>
<dbReference type="OrthoDB" id="3991365at2759"/>
<comment type="caution">
    <text evidence="3">The sequence shown here is derived from an EMBL/GenBank/DDBJ whole genome shotgun (WGS) entry which is preliminary data.</text>
</comment>